<dbReference type="EMBL" id="NPDZ01000005">
    <property type="protein sequence ID" value="PJZ73419.1"/>
    <property type="molecule type" value="Genomic_DNA"/>
</dbReference>
<evidence type="ECO:0000313" key="3">
    <source>
        <dbReference type="EMBL" id="PJZ68295.1"/>
    </source>
</evidence>
<organism evidence="4 6">
    <name type="scientific">Leptospira perolatii</name>
    <dbReference type="NCBI Taxonomy" id="2023191"/>
    <lineage>
        <taxon>Bacteria</taxon>
        <taxon>Pseudomonadati</taxon>
        <taxon>Spirochaetota</taxon>
        <taxon>Spirochaetia</taxon>
        <taxon>Leptospirales</taxon>
        <taxon>Leptospiraceae</taxon>
        <taxon>Leptospira</taxon>
    </lineage>
</organism>
<evidence type="ECO:0000313" key="4">
    <source>
        <dbReference type="EMBL" id="PJZ73419.1"/>
    </source>
</evidence>
<sequence>MRQKFIDQTIQHYRNAKNKFLLLREQYQNLTLGRQTFIVFLIFLGMIFISFSVYFIFKERPKCTYGNCEIGFGALSFPDGTLYSGGFYKGKFHDFGTIRKPDGHYYEGGWKLGKKHGKGKYIYPDGSSYEGDFLEDQKEGKGTFTWPDNTSITGIFINGEPEGKATVVLPNKVSLEGSYRKGIIFQGKGIYIYDDGSKYLGEWKDGKRHGKGSLFDNRGNIIQIGEWESDKFVKEYSIPGLPK</sequence>
<dbReference type="Pfam" id="PF02493">
    <property type="entry name" value="MORN"/>
    <property type="match status" value="5"/>
</dbReference>
<keyword evidence="2" id="KW-0812">Transmembrane</keyword>
<evidence type="ECO:0000313" key="5">
    <source>
        <dbReference type="Proteomes" id="UP000231962"/>
    </source>
</evidence>
<keyword evidence="1" id="KW-0677">Repeat</keyword>
<dbReference type="Gene3D" id="2.20.110.10">
    <property type="entry name" value="Histone H3 K4-specific methyltransferase SET7/9 N-terminal domain"/>
    <property type="match status" value="3"/>
</dbReference>
<comment type="caution">
    <text evidence="4">The sequence shown here is derived from an EMBL/GenBank/DDBJ whole genome shotgun (WGS) entry which is preliminary data.</text>
</comment>
<dbReference type="OrthoDB" id="346046at2"/>
<evidence type="ECO:0000313" key="6">
    <source>
        <dbReference type="Proteomes" id="UP000231990"/>
    </source>
</evidence>
<name>A0A2M9ZN64_9LEPT</name>
<dbReference type="AlphaFoldDB" id="A0A2M9ZN64"/>
<keyword evidence="2" id="KW-0472">Membrane</keyword>
<dbReference type="SUPFAM" id="SSF82185">
    <property type="entry name" value="Histone H3 K4-specific methyltransferase SET7/9 N-terminal domain"/>
    <property type="match status" value="1"/>
</dbReference>
<dbReference type="InterPro" id="IPR003409">
    <property type="entry name" value="MORN"/>
</dbReference>
<keyword evidence="5" id="KW-1185">Reference proteome</keyword>
<dbReference type="SMART" id="SM00698">
    <property type="entry name" value="MORN"/>
    <property type="match status" value="4"/>
</dbReference>
<keyword evidence="2" id="KW-1133">Transmembrane helix</keyword>
<gene>
    <name evidence="3" type="ORF">CH360_17015</name>
    <name evidence="4" type="ORF">CH373_10455</name>
</gene>
<dbReference type="EMBL" id="NPDY01000027">
    <property type="protein sequence ID" value="PJZ68295.1"/>
    <property type="molecule type" value="Genomic_DNA"/>
</dbReference>
<dbReference type="Proteomes" id="UP000231990">
    <property type="component" value="Unassembled WGS sequence"/>
</dbReference>
<dbReference type="Proteomes" id="UP000231962">
    <property type="component" value="Unassembled WGS sequence"/>
</dbReference>
<dbReference type="PANTHER" id="PTHR23084">
    <property type="entry name" value="PHOSPHATIDYLINOSITOL-4-PHOSPHATE 5-KINASE RELATED"/>
    <property type="match status" value="1"/>
</dbReference>
<protein>
    <submittedName>
        <fullName evidence="4">Membrane-binding protein</fullName>
    </submittedName>
</protein>
<dbReference type="PANTHER" id="PTHR23084:SF179">
    <property type="entry name" value="OS10G0565000 PROTEIN"/>
    <property type="match status" value="1"/>
</dbReference>
<proteinExistence type="predicted"/>
<dbReference type="RefSeq" id="WP_100715319.1">
    <property type="nucleotide sequence ID" value="NZ_NPDY01000027.1"/>
</dbReference>
<feature type="transmembrane region" description="Helical" evidence="2">
    <location>
        <begin position="37"/>
        <end position="57"/>
    </location>
</feature>
<accession>A0A2M9ZN64</accession>
<reference evidence="5 6" key="1">
    <citation type="submission" date="2017-07" db="EMBL/GenBank/DDBJ databases">
        <title>Leptospira spp. isolated from tropical soils.</title>
        <authorList>
            <person name="Thibeaux R."/>
            <person name="Iraola G."/>
            <person name="Ferres I."/>
            <person name="Bierque E."/>
            <person name="Girault D."/>
            <person name="Soupe-Gilbert M.-E."/>
            <person name="Picardeau M."/>
            <person name="Goarant C."/>
        </authorList>
    </citation>
    <scope>NUCLEOTIDE SEQUENCE [LARGE SCALE GENOMIC DNA]</scope>
    <source>
        <strain evidence="4 6">FH1-B-B1</strain>
        <strain evidence="3 5">FH1-B-C1</strain>
    </source>
</reference>
<evidence type="ECO:0000256" key="1">
    <source>
        <dbReference type="ARBA" id="ARBA00022737"/>
    </source>
</evidence>
<evidence type="ECO:0000256" key="2">
    <source>
        <dbReference type="SAM" id="Phobius"/>
    </source>
</evidence>